<feature type="non-terminal residue" evidence="6">
    <location>
        <position position="1"/>
    </location>
</feature>
<gene>
    <name evidence="6" type="ORF">IWQ62_003374</name>
</gene>
<comment type="subcellular location">
    <subcellularLocation>
        <location evidence="1">Cytoplasm</location>
        <location evidence="1">Cytoskeleton</location>
    </subcellularLocation>
</comment>
<feature type="compositionally biased region" description="Pro residues" evidence="4">
    <location>
        <begin position="518"/>
        <end position="544"/>
    </location>
</feature>
<comment type="caution">
    <text evidence="6">The sequence shown here is derived from an EMBL/GenBank/DDBJ whole genome shotgun (WGS) entry which is preliminary data.</text>
</comment>
<feature type="domain" description="TOG" evidence="5">
    <location>
        <begin position="280"/>
        <end position="515"/>
    </location>
</feature>
<keyword evidence="2" id="KW-0963">Cytoplasm</keyword>
<keyword evidence="7" id="KW-1185">Reference proteome</keyword>
<dbReference type="GO" id="GO:0051010">
    <property type="term" value="F:microtubule plus-end binding"/>
    <property type="evidence" value="ECO:0007669"/>
    <property type="project" value="InterPro"/>
</dbReference>
<feature type="region of interest" description="Disordered" evidence="4">
    <location>
        <begin position="248"/>
        <end position="274"/>
    </location>
</feature>
<dbReference type="EMBL" id="JANBPY010000896">
    <property type="protein sequence ID" value="KAJ1962929.1"/>
    <property type="molecule type" value="Genomic_DNA"/>
</dbReference>
<organism evidence="6 7">
    <name type="scientific">Dispira parvispora</name>
    <dbReference type="NCBI Taxonomy" id="1520584"/>
    <lineage>
        <taxon>Eukaryota</taxon>
        <taxon>Fungi</taxon>
        <taxon>Fungi incertae sedis</taxon>
        <taxon>Zoopagomycota</taxon>
        <taxon>Kickxellomycotina</taxon>
        <taxon>Dimargaritomycetes</taxon>
        <taxon>Dimargaritales</taxon>
        <taxon>Dimargaritaceae</taxon>
        <taxon>Dispira</taxon>
    </lineage>
</organism>
<evidence type="ECO:0000256" key="2">
    <source>
        <dbReference type="ARBA" id="ARBA00022490"/>
    </source>
</evidence>
<feature type="domain" description="TOG" evidence="5">
    <location>
        <begin position="1"/>
        <end position="229"/>
    </location>
</feature>
<dbReference type="PANTHER" id="PTHR12609">
    <property type="entry name" value="MICROTUBULE ASSOCIATED PROTEIN XMAP215"/>
    <property type="match status" value="1"/>
</dbReference>
<evidence type="ECO:0000256" key="1">
    <source>
        <dbReference type="ARBA" id="ARBA00004245"/>
    </source>
</evidence>
<dbReference type="Gene3D" id="1.25.10.10">
    <property type="entry name" value="Leucine-rich Repeat Variant"/>
    <property type="match status" value="4"/>
</dbReference>
<dbReference type="InterPro" id="IPR048491">
    <property type="entry name" value="XMAP215_CLASP_TOG"/>
</dbReference>
<dbReference type="Pfam" id="PF21041">
    <property type="entry name" value="XMAP215_CLASP_TOG"/>
    <property type="match status" value="2"/>
</dbReference>
<dbReference type="GO" id="GO:0005881">
    <property type="term" value="C:cytoplasmic microtubule"/>
    <property type="evidence" value="ECO:0007669"/>
    <property type="project" value="UniProtKB-ARBA"/>
</dbReference>
<dbReference type="GO" id="GO:1990498">
    <property type="term" value="C:mitotic spindle microtubule"/>
    <property type="evidence" value="ECO:0007669"/>
    <property type="project" value="UniProtKB-ARBA"/>
</dbReference>
<dbReference type="InterPro" id="IPR045110">
    <property type="entry name" value="XMAP215"/>
</dbReference>
<evidence type="ECO:0000256" key="3">
    <source>
        <dbReference type="ARBA" id="ARBA00023212"/>
    </source>
</evidence>
<dbReference type="InterPro" id="IPR016024">
    <property type="entry name" value="ARM-type_fold"/>
</dbReference>
<name>A0A9W8ANT9_9FUNG</name>
<dbReference type="Pfam" id="PF25757">
    <property type="entry name" value="TPR_DNAAF5"/>
    <property type="match status" value="1"/>
</dbReference>
<feature type="region of interest" description="Disordered" evidence="4">
    <location>
        <begin position="857"/>
        <end position="888"/>
    </location>
</feature>
<evidence type="ECO:0000313" key="7">
    <source>
        <dbReference type="Proteomes" id="UP001150925"/>
    </source>
</evidence>
<dbReference type="InterPro" id="IPR057978">
    <property type="entry name" value="TPR_DAAF5"/>
</dbReference>
<evidence type="ECO:0000259" key="5">
    <source>
        <dbReference type="SMART" id="SM01349"/>
    </source>
</evidence>
<dbReference type="GO" id="GO:0051315">
    <property type="term" value="P:attachment of mitotic spindle microtubules to kinetochore"/>
    <property type="evidence" value="ECO:0007669"/>
    <property type="project" value="UniProtKB-ARBA"/>
</dbReference>
<dbReference type="GO" id="GO:0000022">
    <property type="term" value="P:mitotic spindle elongation"/>
    <property type="evidence" value="ECO:0007669"/>
    <property type="project" value="UniProtKB-ARBA"/>
</dbReference>
<feature type="region of interest" description="Disordered" evidence="4">
    <location>
        <begin position="514"/>
        <end position="626"/>
    </location>
</feature>
<accession>A0A9W8ANT9</accession>
<feature type="compositionally biased region" description="Low complexity" evidence="4">
    <location>
        <begin position="575"/>
        <end position="621"/>
    </location>
</feature>
<dbReference type="Pfam" id="PF21040">
    <property type="entry name" value="CEP104-like_TOG"/>
    <property type="match status" value="1"/>
</dbReference>
<dbReference type="GO" id="GO:0046785">
    <property type="term" value="P:microtubule polymerization"/>
    <property type="evidence" value="ECO:0007669"/>
    <property type="project" value="InterPro"/>
</dbReference>
<proteinExistence type="predicted"/>
<keyword evidence="3" id="KW-0206">Cytoskeleton</keyword>
<dbReference type="GO" id="GO:1990571">
    <property type="term" value="P:meiotic centromere clustering"/>
    <property type="evidence" value="ECO:0007669"/>
    <property type="project" value="UniProtKB-ARBA"/>
</dbReference>
<dbReference type="GO" id="GO:0099070">
    <property type="term" value="C:static microtubule bundle"/>
    <property type="evidence" value="ECO:0007669"/>
    <property type="project" value="UniProtKB-ARBA"/>
</dbReference>
<evidence type="ECO:0000256" key="4">
    <source>
        <dbReference type="SAM" id="MobiDB-lite"/>
    </source>
</evidence>
<feature type="compositionally biased region" description="Low complexity" evidence="4">
    <location>
        <begin position="545"/>
        <end position="560"/>
    </location>
</feature>
<dbReference type="SUPFAM" id="SSF48371">
    <property type="entry name" value="ARM repeat"/>
    <property type="match status" value="2"/>
</dbReference>
<dbReference type="GO" id="GO:0030951">
    <property type="term" value="P:establishment or maintenance of microtubule cytoskeleton polarity"/>
    <property type="evidence" value="ECO:0007669"/>
    <property type="project" value="InterPro"/>
</dbReference>
<dbReference type="GO" id="GO:0044732">
    <property type="term" value="C:mitotic spindle pole body"/>
    <property type="evidence" value="ECO:0007669"/>
    <property type="project" value="UniProtKB-ARBA"/>
</dbReference>
<feature type="compositionally biased region" description="Low complexity" evidence="4">
    <location>
        <begin position="248"/>
        <end position="258"/>
    </location>
</feature>
<protein>
    <recommendedName>
        <fullName evidence="5">TOG domain-containing protein</fullName>
    </recommendedName>
</protein>
<dbReference type="InterPro" id="IPR011989">
    <property type="entry name" value="ARM-like"/>
</dbReference>
<dbReference type="FunFam" id="1.25.10.10:FF:000019">
    <property type="entry name" value="Cytoskeleton-associated protein 5"/>
    <property type="match status" value="1"/>
</dbReference>
<dbReference type="SMART" id="SM01349">
    <property type="entry name" value="TOG"/>
    <property type="match status" value="3"/>
</dbReference>
<dbReference type="GO" id="GO:0061863">
    <property type="term" value="F:microtubule plus end polymerase"/>
    <property type="evidence" value="ECO:0007669"/>
    <property type="project" value="InterPro"/>
</dbReference>
<dbReference type="InterPro" id="IPR034085">
    <property type="entry name" value="TOG"/>
</dbReference>
<dbReference type="Proteomes" id="UP001150925">
    <property type="component" value="Unassembled WGS sequence"/>
</dbReference>
<feature type="domain" description="TOG" evidence="5">
    <location>
        <begin position="630"/>
        <end position="865"/>
    </location>
</feature>
<dbReference type="AlphaFoldDB" id="A0A9W8ANT9"/>
<sequence length="1013" mass="109460">MATQDEDIDNLPLETRLTHKVWKVRMEAYKELGKELEKWDPVSDEHRFRDFSDFMGKLVAETNVAAQEAGVNTLLIYLRNAPSPSRTRSSVQPILMEKCVASTRAGTRTAALEALMLYVEVDVAEPVVEDLISVLKHKQPKVVAANISAMREIVCQFGAQTAGLKPILKTFQPIFSHADKNVRAEAQRLVVEVYRWIRDATLPYISELKPVQQNDLKAAFGALPSETATPTRLLRSEQARLAEQEAATLPDADAAAGDNDQVIDEGSPGAPSSSAIDPYDLADPAPVLSKLPDDFEASMKSTKWKDRKAAMENLQGLVNTVRLEVQPYDSLMTLLAKHVHDNNIIVATLAISCIEYMAKGLRNDFASYASIVTSPLIEKCKEKKANVVQALRNTLDAVFLAVGNNLAAIQGDVETAMGHKNPQVKAESVRWFTRCLQVIKECPSKRELPDLVTKIGLRAMDDGATDVRDAGASMLGHLMKCVGSDTLKPFLGELDKIKETKVMECFDNATVVAKPTRPKPIAPPPARAPPSSRPRPSVPKPAKPAPAADSDLAALEALAPPVKPKLPPKLRKKPPGASGPASSAASTPAAKPKLSSQARPPAKASAVAAAGRKPAAAPGASKPDEPIRYKFNNEVLAEMIPQFINDELMGQLNSANWKHRLAAMDGIMEDLQSRPSDSIEAEIIVRQMLKKPGPKEANFQVTQKVYQLFQFLAQNVPSFGRPSAALAVQLVAEKLGDIKLKKAAAETLEGFAETFSLPFVLSQAYAPISKQKAPKVLSDSMKWIHAALQDFGVGGGLDVRSLVDFLKTIGLNSSNATARASAVTVMATLCHFLGPQIMSLIQDINAKTLELVEAEYNKVKDEPPPTPTRGPAPATDDGGAPGGTAAGNNGADALDDIFPRVDIAPMINSKLVAKLREDNWKLRKEGLEQVQEILRSANNRIKPTVGELWSCLKARLSDANKNLVALTCDIVAAVATAMGKPFEKQARAIVGPLLHVLADKKVQVRTAGINALT</sequence>
<dbReference type="OrthoDB" id="205662at2759"/>
<evidence type="ECO:0000313" key="6">
    <source>
        <dbReference type="EMBL" id="KAJ1962929.1"/>
    </source>
</evidence>
<reference evidence="6" key="1">
    <citation type="submission" date="2022-07" db="EMBL/GenBank/DDBJ databases">
        <title>Phylogenomic reconstructions and comparative analyses of Kickxellomycotina fungi.</title>
        <authorList>
            <person name="Reynolds N.K."/>
            <person name="Stajich J.E."/>
            <person name="Barry K."/>
            <person name="Grigoriev I.V."/>
            <person name="Crous P."/>
            <person name="Smith M.E."/>
        </authorList>
    </citation>
    <scope>NUCLEOTIDE SEQUENCE</scope>
    <source>
        <strain evidence="6">RSA 1196</strain>
    </source>
</reference>